<dbReference type="Proteomes" id="UP000447434">
    <property type="component" value="Chromosome 6"/>
</dbReference>
<proteinExistence type="predicted"/>
<evidence type="ECO:0000313" key="1">
    <source>
        <dbReference type="EMBL" id="KAE9612322.1"/>
    </source>
</evidence>
<keyword evidence="2" id="KW-1185">Reference proteome</keyword>
<name>A0A6A4QFD4_LUPAL</name>
<comment type="caution">
    <text evidence="1">The sequence shown here is derived from an EMBL/GenBank/DDBJ whole genome shotgun (WGS) entry which is preliminary data.</text>
</comment>
<organism evidence="1 2">
    <name type="scientific">Lupinus albus</name>
    <name type="common">White lupine</name>
    <name type="synonym">Lupinus termis</name>
    <dbReference type="NCBI Taxonomy" id="3870"/>
    <lineage>
        <taxon>Eukaryota</taxon>
        <taxon>Viridiplantae</taxon>
        <taxon>Streptophyta</taxon>
        <taxon>Embryophyta</taxon>
        <taxon>Tracheophyta</taxon>
        <taxon>Spermatophyta</taxon>
        <taxon>Magnoliopsida</taxon>
        <taxon>eudicotyledons</taxon>
        <taxon>Gunneridae</taxon>
        <taxon>Pentapetalae</taxon>
        <taxon>rosids</taxon>
        <taxon>fabids</taxon>
        <taxon>Fabales</taxon>
        <taxon>Fabaceae</taxon>
        <taxon>Papilionoideae</taxon>
        <taxon>50 kb inversion clade</taxon>
        <taxon>genistoids sensu lato</taxon>
        <taxon>core genistoids</taxon>
        <taxon>Genisteae</taxon>
        <taxon>Lupinus</taxon>
    </lineage>
</organism>
<accession>A0A6A4QFD4</accession>
<evidence type="ECO:0000313" key="2">
    <source>
        <dbReference type="Proteomes" id="UP000447434"/>
    </source>
</evidence>
<protein>
    <submittedName>
        <fullName evidence="1">Uncharacterized protein</fullName>
    </submittedName>
</protein>
<dbReference type="AlphaFoldDB" id="A0A6A4QFD4"/>
<gene>
    <name evidence="1" type="ORF">Lalb_Chr06g0171771</name>
</gene>
<sequence length="60" mass="6860">MFNYSVAISTFWEIQVGSSTKKVGSLSHIKFTIGFLTHLKWVHFQIYFRTGSVTFNIGSN</sequence>
<dbReference type="EMBL" id="WOCE01000006">
    <property type="protein sequence ID" value="KAE9612322.1"/>
    <property type="molecule type" value="Genomic_DNA"/>
</dbReference>
<reference evidence="2" key="1">
    <citation type="journal article" date="2020" name="Nat. Commun.">
        <title>Genome sequence of the cluster root forming white lupin.</title>
        <authorList>
            <person name="Hufnagel B."/>
            <person name="Marques A."/>
            <person name="Soriano A."/>
            <person name="Marques L."/>
            <person name="Divol F."/>
            <person name="Doumas P."/>
            <person name="Sallet E."/>
            <person name="Mancinotti D."/>
            <person name="Carrere S."/>
            <person name="Marande W."/>
            <person name="Arribat S."/>
            <person name="Keller J."/>
            <person name="Huneau C."/>
            <person name="Blein T."/>
            <person name="Aime D."/>
            <person name="Laguerre M."/>
            <person name="Taylor J."/>
            <person name="Schubert V."/>
            <person name="Nelson M."/>
            <person name="Geu-Flores F."/>
            <person name="Crespi M."/>
            <person name="Gallardo-Guerrero K."/>
            <person name="Delaux P.-M."/>
            <person name="Salse J."/>
            <person name="Berges H."/>
            <person name="Guyot R."/>
            <person name="Gouzy J."/>
            <person name="Peret B."/>
        </authorList>
    </citation>
    <scope>NUCLEOTIDE SEQUENCE [LARGE SCALE GENOMIC DNA]</scope>
    <source>
        <strain evidence="2">cv. Amiga</strain>
    </source>
</reference>